<evidence type="ECO:0000256" key="7">
    <source>
        <dbReference type="PIRSR" id="PIRSR623088-3"/>
    </source>
</evidence>
<dbReference type="SUPFAM" id="SSF109604">
    <property type="entry name" value="HD-domain/PDEase-like"/>
    <property type="match status" value="1"/>
</dbReference>
<proteinExistence type="inferred from homology"/>
<reference evidence="10" key="1">
    <citation type="submission" date="2019-07" db="EMBL/GenBank/DDBJ databases">
        <title>Annotation for the trematode Paragonimus miyazaki's.</title>
        <authorList>
            <person name="Choi Y.-J."/>
        </authorList>
    </citation>
    <scope>NUCLEOTIDE SEQUENCE</scope>
    <source>
        <strain evidence="10">Japan</strain>
    </source>
</reference>
<feature type="binding site" evidence="7">
    <location>
        <position position="656"/>
    </location>
    <ligand>
        <name>Zn(2+)</name>
        <dbReference type="ChEBI" id="CHEBI:29105"/>
        <label>2</label>
    </ligand>
</feature>
<dbReference type="OrthoDB" id="295473at2759"/>
<dbReference type="EC" id="3.1.4.-" evidence="8"/>
<dbReference type="Proteomes" id="UP000822476">
    <property type="component" value="Unassembled WGS sequence"/>
</dbReference>
<evidence type="ECO:0000256" key="3">
    <source>
        <dbReference type="ARBA" id="ARBA00022723"/>
    </source>
</evidence>
<comment type="caution">
    <text evidence="10">The sequence shown here is derived from an EMBL/GenBank/DDBJ whole genome shotgun (WGS) entry which is preliminary data.</text>
</comment>
<feature type="binding site" evidence="6">
    <location>
        <position position="818"/>
    </location>
    <ligand>
        <name>AMP</name>
        <dbReference type="ChEBI" id="CHEBI:456215"/>
    </ligand>
</feature>
<evidence type="ECO:0000256" key="1">
    <source>
        <dbReference type="ARBA" id="ARBA00007648"/>
    </source>
</evidence>
<dbReference type="SUPFAM" id="SSF55781">
    <property type="entry name" value="GAF domain-like"/>
    <property type="match status" value="2"/>
</dbReference>
<comment type="cofactor">
    <cofactor evidence="8">
        <name>a divalent metal cation</name>
        <dbReference type="ChEBI" id="CHEBI:60240"/>
    </cofactor>
    <text evidence="8">Binds 2 divalent metal cations per subunit. Site 1 may preferentially bind zinc ions, while site 2 has a preference for magnesium and/or manganese ions.</text>
</comment>
<keyword evidence="3 7" id="KW-0479">Metal-binding</keyword>
<dbReference type="EMBL" id="JTDE01000056">
    <property type="protein sequence ID" value="KAF7262467.1"/>
    <property type="molecule type" value="Genomic_DNA"/>
</dbReference>
<keyword evidence="2" id="KW-0140">cGMP</keyword>
<feature type="binding site" evidence="6">
    <location>
        <begin position="614"/>
        <end position="618"/>
    </location>
    <ligand>
        <name>AMP</name>
        <dbReference type="ChEBI" id="CHEBI:456215"/>
    </ligand>
</feature>
<keyword evidence="4 8" id="KW-0378">Hydrolase</keyword>
<evidence type="ECO:0000313" key="10">
    <source>
        <dbReference type="EMBL" id="KAF7262467.1"/>
    </source>
</evidence>
<accession>A0A8S9ZCT5</accession>
<dbReference type="InterPro" id="IPR036971">
    <property type="entry name" value="PDEase_catalytic_dom_sf"/>
</dbReference>
<evidence type="ECO:0000256" key="6">
    <source>
        <dbReference type="PIRSR" id="PIRSR623088-2"/>
    </source>
</evidence>
<dbReference type="Gene3D" id="1.10.1300.10">
    <property type="entry name" value="3'5'-cyclic nucleotide phosphodiesterase, catalytic domain"/>
    <property type="match status" value="1"/>
</dbReference>
<evidence type="ECO:0000256" key="2">
    <source>
        <dbReference type="ARBA" id="ARBA00022535"/>
    </source>
</evidence>
<dbReference type="InterPro" id="IPR002073">
    <property type="entry name" value="PDEase_catalytic_dom"/>
</dbReference>
<feature type="binding site" evidence="7">
    <location>
        <position position="618"/>
    </location>
    <ligand>
        <name>Zn(2+)</name>
        <dbReference type="ChEBI" id="CHEBI:29105"/>
        <label>1</label>
    </ligand>
</feature>
<keyword evidence="11" id="KW-1185">Reference proteome</keyword>
<feature type="non-terminal residue" evidence="10">
    <location>
        <position position="1"/>
    </location>
</feature>
<feature type="active site" description="Proton donor" evidence="5">
    <location>
        <position position="614"/>
    </location>
</feature>
<dbReference type="Gene3D" id="3.30.450.40">
    <property type="match status" value="2"/>
</dbReference>
<comment type="similarity">
    <text evidence="1 8">Belongs to the cyclic nucleotide phosphodiesterase family.</text>
</comment>
<sequence length="888" mass="101257">VQEVSLLLGSLISKRELHVQAKNAARILFPACYLAELVISNRSRPTVDCPMEVVLREIRNATNGEITVKEIPTEFSDHVIDAFCDQENSRCTSPCDDGSHHLVSFYLTPPASFTDQSAQFIIIANSLPRSAVQKAKMLKEQLSVALERTDRLEQLALAGNDQLVHLPNLSFQKRDMCCSRSGWSDINRLGIDKSSRFMQFFGSLCGVDISKLQSSVMNYLYERTCSETGFLIMKVPDTTEYVCYYAGGKMLSEPIGIDLDEELFSRVVITKQTYTQVNPSCEQRKTIMRILNPSDKDPSLKSIEHPGNSENDITDEHQIYSLMCCPTPCRDSDCISSMVFLLNKQNAVQFTANDERIVQECLHYTTPLLRCSMAYENERLIKARTEEMLKVAGTIFTHMMDLTDLLLKIMQEAQNLTKAERCSVFLLEQEGSLLVAKVLDGLPTAPNKNVRQSIFYYRFSAVITCPKKFAYRLIKVSLDTSQQPCRFVILLHFISLLAHYSAQSPTQSLMYKRVQESQRRTQLANELMMYHMKVSEDKVKWLAGCKIPPMNTVLRFPSSFESIPRDITSDDDTFLALLSMFEDLGLIKSWRISRNTLARFILMVFRGYRDPTYHNWMHAFSVCHFVYVCGKNLPLAGELLTEIEYLALFVASLCHDIDHRGTNNSFQLQTQSILAALYSSQGSVLERHHFSQTVCILNTSECNIFESLSADEYSQVLDLIRDIILATDLAHHLSVFSQQKQMITDGYEVNNQEHHSLLLALLMTAADLSDQTKDWRNTSAVAQMIYEEFFRQGDLEKASGQKPIDSMDRERACVPQLQISFLDFVILPLYETFALLFPQSAEVVQTIRRNRSRWKYILDRVTKGDLNGNGLSIFNHKLTEESQYAHLE</sequence>
<dbReference type="GO" id="GO:0004114">
    <property type="term" value="F:3',5'-cyclic-nucleotide phosphodiesterase activity"/>
    <property type="evidence" value="ECO:0007669"/>
    <property type="project" value="InterPro"/>
</dbReference>
<feature type="binding site" evidence="6">
    <location>
        <position position="767"/>
    </location>
    <ligand>
        <name>AMP</name>
        <dbReference type="ChEBI" id="CHEBI:456215"/>
    </ligand>
</feature>
<organism evidence="10 11">
    <name type="scientific">Paragonimus skrjabini miyazakii</name>
    <dbReference type="NCBI Taxonomy" id="59628"/>
    <lineage>
        <taxon>Eukaryota</taxon>
        <taxon>Metazoa</taxon>
        <taxon>Spiralia</taxon>
        <taxon>Lophotrochozoa</taxon>
        <taxon>Platyhelminthes</taxon>
        <taxon>Trematoda</taxon>
        <taxon>Digenea</taxon>
        <taxon>Plagiorchiida</taxon>
        <taxon>Troglotremata</taxon>
        <taxon>Troglotrematidae</taxon>
        <taxon>Paragonimus</taxon>
    </lineage>
</organism>
<name>A0A8S9ZCT5_9TREM</name>
<dbReference type="PRINTS" id="PR00387">
    <property type="entry name" value="PDIESTERASE1"/>
</dbReference>
<evidence type="ECO:0000256" key="4">
    <source>
        <dbReference type="ARBA" id="ARBA00022801"/>
    </source>
</evidence>
<feature type="binding site" evidence="7">
    <location>
        <position position="767"/>
    </location>
    <ligand>
        <name>Zn(2+)</name>
        <dbReference type="ChEBI" id="CHEBI:29105"/>
        <label>1</label>
    </ligand>
</feature>
<dbReference type="InterPro" id="IPR003607">
    <property type="entry name" value="HD/PDEase_dom"/>
</dbReference>
<dbReference type="PANTHER" id="PTHR11347">
    <property type="entry name" value="CYCLIC NUCLEOTIDE PHOSPHODIESTERASE"/>
    <property type="match status" value="1"/>
</dbReference>
<feature type="domain" description="PDEase" evidence="9">
    <location>
        <begin position="515"/>
        <end position="861"/>
    </location>
</feature>
<evidence type="ECO:0000259" key="9">
    <source>
        <dbReference type="PROSITE" id="PS51845"/>
    </source>
</evidence>
<gene>
    <name evidence="10" type="ORF">EG68_00263</name>
</gene>
<protein>
    <recommendedName>
        <fullName evidence="8">Phosphodiesterase</fullName>
        <ecNumber evidence="8">3.1.4.-</ecNumber>
    </recommendedName>
</protein>
<dbReference type="GO" id="GO:0007165">
    <property type="term" value="P:signal transduction"/>
    <property type="evidence" value="ECO:0007669"/>
    <property type="project" value="InterPro"/>
</dbReference>
<feature type="binding site" evidence="6">
    <location>
        <position position="656"/>
    </location>
    <ligand>
        <name>AMP</name>
        <dbReference type="ChEBI" id="CHEBI:456215"/>
    </ligand>
</feature>
<dbReference type="InterPro" id="IPR029016">
    <property type="entry name" value="GAF-like_dom_sf"/>
</dbReference>
<dbReference type="Pfam" id="PF00233">
    <property type="entry name" value="PDEase_I"/>
    <property type="match status" value="1"/>
</dbReference>
<evidence type="ECO:0000256" key="8">
    <source>
        <dbReference type="RuleBase" id="RU363067"/>
    </source>
</evidence>
<evidence type="ECO:0000256" key="5">
    <source>
        <dbReference type="PIRSR" id="PIRSR623088-1"/>
    </source>
</evidence>
<dbReference type="GO" id="GO:0046872">
    <property type="term" value="F:metal ion binding"/>
    <property type="evidence" value="ECO:0007669"/>
    <property type="project" value="UniProtKB-KW"/>
</dbReference>
<feature type="binding site" evidence="7">
    <location>
        <position position="655"/>
    </location>
    <ligand>
        <name>Zn(2+)</name>
        <dbReference type="ChEBI" id="CHEBI:29105"/>
        <label>1</label>
    </ligand>
</feature>
<dbReference type="PROSITE" id="PS51845">
    <property type="entry name" value="PDEASE_I_2"/>
    <property type="match status" value="1"/>
</dbReference>
<dbReference type="CDD" id="cd00077">
    <property type="entry name" value="HDc"/>
    <property type="match status" value="1"/>
</dbReference>
<dbReference type="InterPro" id="IPR023174">
    <property type="entry name" value="PDEase_CS"/>
</dbReference>
<feature type="binding site" evidence="7">
    <location>
        <position position="656"/>
    </location>
    <ligand>
        <name>Zn(2+)</name>
        <dbReference type="ChEBI" id="CHEBI:29105"/>
        <label>1</label>
    </ligand>
</feature>
<dbReference type="AlphaFoldDB" id="A0A8S9ZCT5"/>
<dbReference type="PROSITE" id="PS00126">
    <property type="entry name" value="PDEASE_I_1"/>
    <property type="match status" value="1"/>
</dbReference>
<dbReference type="InterPro" id="IPR023088">
    <property type="entry name" value="PDEase"/>
</dbReference>
<dbReference type="SMART" id="SM00471">
    <property type="entry name" value="HDc"/>
    <property type="match status" value="1"/>
</dbReference>
<evidence type="ECO:0000313" key="11">
    <source>
        <dbReference type="Proteomes" id="UP000822476"/>
    </source>
</evidence>
<dbReference type="FunFam" id="1.10.1300.10:FF:000003">
    <property type="entry name" value="Phosphodiesterase"/>
    <property type="match status" value="1"/>
</dbReference>